<dbReference type="Proteomes" id="UP000286415">
    <property type="component" value="Unassembled WGS sequence"/>
</dbReference>
<dbReference type="AlphaFoldDB" id="A0A8T1MZ14"/>
<evidence type="ECO:0000313" key="3">
    <source>
        <dbReference type="EMBL" id="KAG5454634.1"/>
    </source>
</evidence>
<organism evidence="3 4">
    <name type="scientific">Clonorchis sinensis</name>
    <name type="common">Chinese liver fluke</name>
    <dbReference type="NCBI Taxonomy" id="79923"/>
    <lineage>
        <taxon>Eukaryota</taxon>
        <taxon>Metazoa</taxon>
        <taxon>Spiralia</taxon>
        <taxon>Lophotrochozoa</taxon>
        <taxon>Platyhelminthes</taxon>
        <taxon>Trematoda</taxon>
        <taxon>Digenea</taxon>
        <taxon>Opisthorchiida</taxon>
        <taxon>Opisthorchiata</taxon>
        <taxon>Opisthorchiidae</taxon>
        <taxon>Clonorchis</taxon>
    </lineage>
</organism>
<comment type="caution">
    <text evidence="3">The sequence shown here is derived from an EMBL/GenBank/DDBJ whole genome shotgun (WGS) entry which is preliminary data.</text>
</comment>
<evidence type="ECO:0000313" key="4">
    <source>
        <dbReference type="Proteomes" id="UP000286415"/>
    </source>
</evidence>
<keyword evidence="4" id="KW-1185">Reference proteome</keyword>
<dbReference type="InterPro" id="IPR000010">
    <property type="entry name" value="Cystatin_dom"/>
</dbReference>
<feature type="signal peptide" evidence="1">
    <location>
        <begin position="1"/>
        <end position="18"/>
    </location>
</feature>
<dbReference type="EMBL" id="NIRI02000005">
    <property type="protein sequence ID" value="KAG5454634.1"/>
    <property type="molecule type" value="Genomic_DNA"/>
</dbReference>
<protein>
    <recommendedName>
        <fullName evidence="2">Cystatin domain-containing protein</fullName>
    </recommendedName>
</protein>
<dbReference type="PROSITE" id="PS00287">
    <property type="entry name" value="CYSTATIN"/>
    <property type="match status" value="1"/>
</dbReference>
<dbReference type="OrthoDB" id="2429551at2759"/>
<evidence type="ECO:0000259" key="2">
    <source>
        <dbReference type="Pfam" id="PF00031"/>
    </source>
</evidence>
<dbReference type="InterPro" id="IPR018073">
    <property type="entry name" value="Prot_inh_cystat_CS"/>
</dbReference>
<dbReference type="Gene3D" id="3.10.450.10">
    <property type="match status" value="1"/>
</dbReference>
<dbReference type="GO" id="GO:0004869">
    <property type="term" value="F:cysteine-type endopeptidase inhibitor activity"/>
    <property type="evidence" value="ECO:0007669"/>
    <property type="project" value="InterPro"/>
</dbReference>
<sequence length="127" mass="13786">MLLEVLCLCLIFCLPASSQDAVGAYTPFRCPTANEVQAFTSLLNAELSNYLGAEAVSGQEIQILEVSTQVVAGTNYRIKIRLANDRCYLVEVYQSLPSPEDGSVTLRITSLTPMTCPIAQTCIGYTN</sequence>
<reference evidence="3 4" key="1">
    <citation type="journal article" date="2018" name="Biotechnol. Adv.">
        <title>Improved genomic resources and new bioinformatic workflow for the carcinogenic parasite Clonorchis sinensis: Biotechnological implications.</title>
        <authorList>
            <person name="Wang D."/>
            <person name="Korhonen P.K."/>
            <person name="Gasser R.B."/>
            <person name="Young N.D."/>
        </authorList>
    </citation>
    <scope>NUCLEOTIDE SEQUENCE [LARGE SCALE GENOMIC DNA]</scope>
    <source>
        <strain evidence="3">Cs-k2</strain>
    </source>
</reference>
<name>A0A8T1MZ14_CLOSI</name>
<evidence type="ECO:0000256" key="1">
    <source>
        <dbReference type="SAM" id="SignalP"/>
    </source>
</evidence>
<dbReference type="SUPFAM" id="SSF54403">
    <property type="entry name" value="Cystatin/monellin"/>
    <property type="match status" value="1"/>
</dbReference>
<feature type="chain" id="PRO_5035914568" description="Cystatin domain-containing protein" evidence="1">
    <location>
        <begin position="19"/>
        <end position="127"/>
    </location>
</feature>
<keyword evidence="1" id="KW-0732">Signal</keyword>
<accession>A0A8T1MZ14</accession>
<dbReference type="InterPro" id="IPR046350">
    <property type="entry name" value="Cystatin_sf"/>
</dbReference>
<reference evidence="3 4" key="2">
    <citation type="journal article" date="2021" name="Genomics">
        <title>High-quality reference genome for Clonorchis sinensis.</title>
        <authorList>
            <person name="Young N.D."/>
            <person name="Stroehlein A.J."/>
            <person name="Kinkar L."/>
            <person name="Wang T."/>
            <person name="Sohn W.M."/>
            <person name="Chang B.C.H."/>
            <person name="Kaur P."/>
            <person name="Weisz D."/>
            <person name="Dudchenko O."/>
            <person name="Aiden E.L."/>
            <person name="Korhonen P.K."/>
            <person name="Gasser R.B."/>
        </authorList>
    </citation>
    <scope>NUCLEOTIDE SEQUENCE [LARGE SCALE GENOMIC DNA]</scope>
    <source>
        <strain evidence="3">Cs-k2</strain>
    </source>
</reference>
<proteinExistence type="predicted"/>
<feature type="domain" description="Cystatin" evidence="2">
    <location>
        <begin position="61"/>
        <end position="98"/>
    </location>
</feature>
<dbReference type="Pfam" id="PF00031">
    <property type="entry name" value="Cystatin"/>
    <property type="match status" value="1"/>
</dbReference>
<gene>
    <name evidence="3" type="ORF">CSKR_203674</name>
</gene>